<dbReference type="AlphaFoldDB" id="G7USP5"/>
<organism evidence="1 2">
    <name type="scientific">Pseudoxanthomonas spadix (strain BD-a59)</name>
    <dbReference type="NCBI Taxonomy" id="1045855"/>
    <lineage>
        <taxon>Bacteria</taxon>
        <taxon>Pseudomonadati</taxon>
        <taxon>Pseudomonadota</taxon>
        <taxon>Gammaproteobacteria</taxon>
        <taxon>Lysobacterales</taxon>
        <taxon>Lysobacteraceae</taxon>
        <taxon>Pseudoxanthomonas</taxon>
    </lineage>
</organism>
<dbReference type="HOGENOM" id="CLU_3405029_0_0_6"/>
<accession>G7USP5</accession>
<protein>
    <submittedName>
        <fullName evidence="1">Uncharacterized protein</fullName>
    </submittedName>
</protein>
<keyword evidence="2" id="KW-1185">Reference proteome</keyword>
<evidence type="ECO:0000313" key="2">
    <source>
        <dbReference type="Proteomes" id="UP000005870"/>
    </source>
</evidence>
<proteinExistence type="predicted"/>
<name>G7USP5_PSEUP</name>
<gene>
    <name evidence="1" type="ordered locus">DSC_13260</name>
</gene>
<dbReference type="KEGG" id="psd:DSC_13260"/>
<reference evidence="1 2" key="1">
    <citation type="journal article" date="2012" name="J. Bacteriol.">
        <title>Complete Genome Sequence of the BTEX-Degrading Bacterium Pseudoxanthomonas spadix BD-a59.</title>
        <authorList>
            <person name="Lee S.H."/>
            <person name="Jin H.M."/>
            <person name="Lee H.J."/>
            <person name="Kim J.M."/>
            <person name="Jeon C.O."/>
        </authorList>
    </citation>
    <scope>NUCLEOTIDE SEQUENCE [LARGE SCALE GENOMIC DNA]</scope>
    <source>
        <strain evidence="1 2">BD-a59</strain>
    </source>
</reference>
<dbReference type="EMBL" id="CP003093">
    <property type="protein sequence ID" value="AER57296.1"/>
    <property type="molecule type" value="Genomic_DNA"/>
</dbReference>
<evidence type="ECO:0000313" key="1">
    <source>
        <dbReference type="EMBL" id="AER57296.1"/>
    </source>
</evidence>
<dbReference type="Proteomes" id="UP000005870">
    <property type="component" value="Chromosome"/>
</dbReference>
<sequence length="30" mass="2860">MLPPPMKAIVDSDVGTGDGGLGAVMAICSG</sequence>